<proteinExistence type="predicted"/>
<organism evidence="1 2">
    <name type="scientific">Talaromyces stipitatus (strain ATCC 10500 / CBS 375.48 / QM 6759 / NRRL 1006)</name>
    <name type="common">Penicillium stipitatum</name>
    <dbReference type="NCBI Taxonomy" id="441959"/>
    <lineage>
        <taxon>Eukaryota</taxon>
        <taxon>Fungi</taxon>
        <taxon>Dikarya</taxon>
        <taxon>Ascomycota</taxon>
        <taxon>Pezizomycotina</taxon>
        <taxon>Eurotiomycetes</taxon>
        <taxon>Eurotiomycetidae</taxon>
        <taxon>Eurotiales</taxon>
        <taxon>Trichocomaceae</taxon>
        <taxon>Talaromyces</taxon>
        <taxon>Talaromyces sect. Talaromyces</taxon>
    </lineage>
</organism>
<dbReference type="HOGENOM" id="CLU_1961054_0_0_1"/>
<evidence type="ECO:0008006" key="3">
    <source>
        <dbReference type="Google" id="ProtNLM"/>
    </source>
</evidence>
<evidence type="ECO:0000313" key="1">
    <source>
        <dbReference type="EMBL" id="EED24132.1"/>
    </source>
</evidence>
<dbReference type="Proteomes" id="UP000001745">
    <property type="component" value="Unassembled WGS sequence"/>
</dbReference>
<sequence>MCPWWFPPGKGQEGWPPSAREIVPAFEEGVERIRRYVSAVILFRWIRIGRRNASISSAAPETVLNAPVMILAAFFCIASGLPTTFSRWLSSEFNGAYQIDAAYDICGRIHEAVAKLLIEKGADINISD</sequence>
<protein>
    <recommendedName>
        <fullName evidence="3">Ankyrin repeat-containing protein</fullName>
    </recommendedName>
</protein>
<dbReference type="EMBL" id="EQ962652">
    <property type="protein sequence ID" value="EED24132.1"/>
    <property type="molecule type" value="Genomic_DNA"/>
</dbReference>
<keyword evidence="2" id="KW-1185">Reference proteome</keyword>
<name>B8LWA4_TALSN</name>
<gene>
    <name evidence="1" type="ORF">TSTA_075080</name>
</gene>
<dbReference type="GeneID" id="8100227"/>
<accession>B8LWA4</accession>
<dbReference type="VEuPathDB" id="FungiDB:TSTA_075080"/>
<dbReference type="RefSeq" id="XP_002341519.1">
    <property type="nucleotide sequence ID" value="XM_002341478.1"/>
</dbReference>
<reference evidence="2" key="1">
    <citation type="journal article" date="2015" name="Genome Announc.">
        <title>Genome sequence of the AIDS-associated pathogen Penicillium marneffei (ATCC18224) and its near taxonomic relative Talaromyces stipitatus (ATCC10500).</title>
        <authorList>
            <person name="Nierman W.C."/>
            <person name="Fedorova-Abrams N.D."/>
            <person name="Andrianopoulos A."/>
        </authorList>
    </citation>
    <scope>NUCLEOTIDE SEQUENCE [LARGE SCALE GENOMIC DNA]</scope>
    <source>
        <strain evidence="2">ATCC 10500 / CBS 375.48 / QM 6759 / NRRL 1006</strain>
    </source>
</reference>
<evidence type="ECO:0000313" key="2">
    <source>
        <dbReference type="Proteomes" id="UP000001745"/>
    </source>
</evidence>
<dbReference type="InParanoid" id="B8LWA4"/>
<dbReference type="AlphaFoldDB" id="B8LWA4"/>